<keyword evidence="2" id="KW-0812">Transmembrane</keyword>
<feature type="transmembrane region" description="Helical" evidence="2">
    <location>
        <begin position="108"/>
        <end position="136"/>
    </location>
</feature>
<evidence type="ECO:0000259" key="3">
    <source>
        <dbReference type="Pfam" id="PF00905"/>
    </source>
</evidence>
<dbReference type="PANTHER" id="PTHR34978:SF3">
    <property type="entry name" value="SLR0241 PROTEIN"/>
    <property type="match status" value="1"/>
</dbReference>
<protein>
    <submittedName>
        <fullName evidence="5">BlaR1 family beta-lactam sensor/signal transducer</fullName>
    </submittedName>
</protein>
<evidence type="ECO:0000313" key="6">
    <source>
        <dbReference type="Proteomes" id="UP000823897"/>
    </source>
</evidence>
<dbReference type="InterPro" id="IPR001460">
    <property type="entry name" value="PCN-bd_Tpept"/>
</dbReference>
<evidence type="ECO:0000256" key="1">
    <source>
        <dbReference type="ARBA" id="ARBA00011075"/>
    </source>
</evidence>
<name>A0A9D2R351_9FIRM</name>
<dbReference type="GO" id="GO:0008658">
    <property type="term" value="F:penicillin binding"/>
    <property type="evidence" value="ECO:0007669"/>
    <property type="project" value="InterPro"/>
</dbReference>
<feature type="transmembrane region" description="Helical" evidence="2">
    <location>
        <begin position="36"/>
        <end position="53"/>
    </location>
</feature>
<dbReference type="Gene3D" id="3.40.710.10">
    <property type="entry name" value="DD-peptidase/beta-lactamase superfamily"/>
    <property type="match status" value="1"/>
</dbReference>
<dbReference type="CDD" id="cd07341">
    <property type="entry name" value="M56_BlaR1_MecR1_like"/>
    <property type="match status" value="1"/>
</dbReference>
<evidence type="ECO:0000259" key="4">
    <source>
        <dbReference type="Pfam" id="PF05569"/>
    </source>
</evidence>
<dbReference type="InterPro" id="IPR012338">
    <property type="entry name" value="Beta-lactam/transpept-like"/>
</dbReference>
<dbReference type="InterPro" id="IPR052173">
    <property type="entry name" value="Beta-lactam_resp_regulator"/>
</dbReference>
<reference evidence="5" key="2">
    <citation type="submission" date="2021-04" db="EMBL/GenBank/DDBJ databases">
        <authorList>
            <person name="Gilroy R."/>
        </authorList>
    </citation>
    <scope>NUCLEOTIDE SEQUENCE</scope>
    <source>
        <strain evidence="5">ChiGjej3B3-11674</strain>
    </source>
</reference>
<evidence type="ECO:0000313" key="5">
    <source>
        <dbReference type="EMBL" id="HJD34534.1"/>
    </source>
</evidence>
<dbReference type="AlphaFoldDB" id="A0A9D2R351"/>
<dbReference type="Proteomes" id="UP000823897">
    <property type="component" value="Unassembled WGS sequence"/>
</dbReference>
<evidence type="ECO:0000256" key="2">
    <source>
        <dbReference type="SAM" id="Phobius"/>
    </source>
</evidence>
<dbReference type="PANTHER" id="PTHR34978">
    <property type="entry name" value="POSSIBLE SENSOR-TRANSDUCER PROTEIN BLAR"/>
    <property type="match status" value="1"/>
</dbReference>
<sequence>MTFSIRFLLCNVVIAALLGIILLFKRISRKHVTVSSQYHIWYIFMLALLLPFIPHNHFRPDRLLMRIQRFLEANSAAAVSSSSSGTAGAASVSSLGVSDLAVSADSTVVSSLAVCLSVIWTAGCIVTTLYFLCIIYKIYSIQKSAYPITAENEPELYSEYASCMDELNIKRSVSLFASCSISSPVSYGLICPKIMIPQDIDIELSAQDLRYIFLHELQHYKHKDVVLNYVSCIFQILYWFNPFIWYGFRIMRKDREIACDHSVIRTVGREHAASYGYTLIRYAEKLRQNVFLSPLSRLGGEKKVIVQRIREIAAYKSESPLRKFRSVCVLLLSTMVVYAASPFLTANASTDSTYHFSRENTESINLSSHFNGTNGSFVLYDTANDHYMIYNEDLSTQRVSPDSTFKIYSGLFALEEGIISADSNERAWDGTLHSIDSWNQDQTLATAMQNSANWYFQELDEQTGYPALRGYYTKIGYGNCDLSGGIDDYWAESTLKISPAEQVILLSDFLRNKWGFDPENIQAVKDALFISNTDIGTLYGKTGTGSRNGRNTNGWFVGFLETDENVYCFALNMQDSGGASGSAASEAAVSILHDLL</sequence>
<feature type="transmembrane region" description="Helical" evidence="2">
    <location>
        <begin position="226"/>
        <end position="248"/>
    </location>
</feature>
<feature type="transmembrane region" description="Helical" evidence="2">
    <location>
        <begin position="6"/>
        <end position="24"/>
    </location>
</feature>
<proteinExistence type="inferred from homology"/>
<dbReference type="EMBL" id="DWUV01000158">
    <property type="protein sequence ID" value="HJD34534.1"/>
    <property type="molecule type" value="Genomic_DNA"/>
</dbReference>
<dbReference type="InterPro" id="IPR008756">
    <property type="entry name" value="Peptidase_M56"/>
</dbReference>
<feature type="domain" description="Peptidase M56" evidence="4">
    <location>
        <begin position="8"/>
        <end position="310"/>
    </location>
</feature>
<dbReference type="Pfam" id="PF05569">
    <property type="entry name" value="Peptidase_M56"/>
    <property type="match status" value="1"/>
</dbReference>
<dbReference type="Pfam" id="PF00905">
    <property type="entry name" value="Transpeptidase"/>
    <property type="match status" value="1"/>
</dbReference>
<dbReference type="NCBIfam" id="NF000326">
    <property type="entry name" value="blaR1_generic"/>
    <property type="match status" value="1"/>
</dbReference>
<dbReference type="SUPFAM" id="SSF56601">
    <property type="entry name" value="beta-lactamase/transpeptidase-like"/>
    <property type="match status" value="1"/>
</dbReference>
<keyword evidence="2" id="KW-1133">Transmembrane helix</keyword>
<keyword evidence="2" id="KW-0472">Membrane</keyword>
<feature type="domain" description="Penicillin-binding protein transpeptidase" evidence="3">
    <location>
        <begin position="389"/>
        <end position="589"/>
    </location>
</feature>
<reference evidence="5" key="1">
    <citation type="journal article" date="2021" name="PeerJ">
        <title>Extensive microbial diversity within the chicken gut microbiome revealed by metagenomics and culture.</title>
        <authorList>
            <person name="Gilroy R."/>
            <person name="Ravi A."/>
            <person name="Getino M."/>
            <person name="Pursley I."/>
            <person name="Horton D.L."/>
            <person name="Alikhan N.F."/>
            <person name="Baker D."/>
            <person name="Gharbi K."/>
            <person name="Hall N."/>
            <person name="Watson M."/>
            <person name="Adriaenssens E.M."/>
            <person name="Foster-Nyarko E."/>
            <person name="Jarju S."/>
            <person name="Secka A."/>
            <person name="Antonio M."/>
            <person name="Oren A."/>
            <person name="Chaudhuri R.R."/>
            <person name="La Ragione R."/>
            <person name="Hildebrand F."/>
            <person name="Pallen M.J."/>
        </authorList>
    </citation>
    <scope>NUCLEOTIDE SEQUENCE</scope>
    <source>
        <strain evidence="5">ChiGjej3B3-11674</strain>
    </source>
</reference>
<organism evidence="5 6">
    <name type="scientific">Candidatus Mediterraneibacter tabaqchaliae</name>
    <dbReference type="NCBI Taxonomy" id="2838689"/>
    <lineage>
        <taxon>Bacteria</taxon>
        <taxon>Bacillati</taxon>
        <taxon>Bacillota</taxon>
        <taxon>Clostridia</taxon>
        <taxon>Lachnospirales</taxon>
        <taxon>Lachnospiraceae</taxon>
        <taxon>Mediterraneibacter</taxon>
    </lineage>
</organism>
<accession>A0A9D2R351</accession>
<gene>
    <name evidence="5" type="ORF">H9911_08355</name>
</gene>
<comment type="similarity">
    <text evidence="1">Belongs to the peptidase M56 family.</text>
</comment>
<comment type="caution">
    <text evidence="5">The sequence shown here is derived from an EMBL/GenBank/DDBJ whole genome shotgun (WGS) entry which is preliminary data.</text>
</comment>